<dbReference type="Pfam" id="PF05638">
    <property type="entry name" value="T6SS_HCP"/>
    <property type="match status" value="1"/>
</dbReference>
<sequence>MKKFTKMTQVLCFFLLLPMIFSATFVQSTNVNLPESQNLPGSGTIQMYLRVSSAVQGDIDGSVTTAGHEGSIQVLGYHHQVTAPPSGGNVHSPLRTVIVLDKSSPLLMQALLNRENLDLVELSFYRESATGVMYEYYRITLNDARLIEKESHSVEGGETTEQLAFEYDTITWNWADGNIEYSDSPGDRT</sequence>
<evidence type="ECO:0008006" key="3">
    <source>
        <dbReference type="Google" id="ProtNLM"/>
    </source>
</evidence>
<protein>
    <recommendedName>
        <fullName evidence="3">Type VI secretion system tube protein Hcp</fullName>
    </recommendedName>
</protein>
<dbReference type="NCBIfam" id="TIGR03344">
    <property type="entry name" value="VI_effect_Hcp1"/>
    <property type="match status" value="1"/>
</dbReference>
<keyword evidence="2" id="KW-1185">Reference proteome</keyword>
<name>A0ABY6HMP3_9ARCH</name>
<proteinExistence type="predicted"/>
<accession>A0ABY6HMP3</accession>
<organism evidence="1 2">
    <name type="scientific">Candidatus Lokiarchaeum ossiferum</name>
    <dbReference type="NCBI Taxonomy" id="2951803"/>
    <lineage>
        <taxon>Archaea</taxon>
        <taxon>Promethearchaeati</taxon>
        <taxon>Promethearchaeota</taxon>
        <taxon>Promethearchaeia</taxon>
        <taxon>Promethearchaeales</taxon>
        <taxon>Promethearchaeaceae</taxon>
        <taxon>Candidatus Lokiarchaeum</taxon>
    </lineage>
</organism>
<dbReference type="PANTHER" id="PTHR34319">
    <property type="entry name" value="MAJOR EXPORTED PROTEIN"/>
    <property type="match status" value="1"/>
</dbReference>
<dbReference type="PANTHER" id="PTHR34319:SF6">
    <property type="entry name" value="MAJOR EXPORTED PROTEIN"/>
    <property type="match status" value="1"/>
</dbReference>
<dbReference type="Proteomes" id="UP001208689">
    <property type="component" value="Chromosome"/>
</dbReference>
<dbReference type="InterPro" id="IPR036624">
    <property type="entry name" value="Hcp1-lik_sf"/>
</dbReference>
<dbReference type="Gene3D" id="2.30.110.20">
    <property type="entry name" value="Hcp1-like"/>
    <property type="match status" value="1"/>
</dbReference>
<gene>
    <name evidence="1" type="ORF">NEF87_000442</name>
</gene>
<dbReference type="EMBL" id="CP104013">
    <property type="protein sequence ID" value="UYP44157.1"/>
    <property type="molecule type" value="Genomic_DNA"/>
</dbReference>
<dbReference type="InterPro" id="IPR008514">
    <property type="entry name" value="T6SS_Hcp"/>
</dbReference>
<dbReference type="InterPro" id="IPR052947">
    <property type="entry name" value="T6SS_Hcp1_domain"/>
</dbReference>
<dbReference type="SUPFAM" id="SSF141452">
    <property type="entry name" value="Hcp1-like"/>
    <property type="match status" value="1"/>
</dbReference>
<evidence type="ECO:0000313" key="2">
    <source>
        <dbReference type="Proteomes" id="UP001208689"/>
    </source>
</evidence>
<reference evidence="1" key="1">
    <citation type="submission" date="2022-09" db="EMBL/GenBank/DDBJ databases">
        <title>Actin cytoskeleton and complex cell architecture in an #Asgard archaeon.</title>
        <authorList>
            <person name="Ponce Toledo R.I."/>
            <person name="Schleper C."/>
            <person name="Rodrigues Oliveira T."/>
            <person name="Wollweber F."/>
            <person name="Xu J."/>
            <person name="Rittmann S."/>
            <person name="Klingl A."/>
            <person name="Pilhofer M."/>
        </authorList>
    </citation>
    <scope>NUCLEOTIDE SEQUENCE</scope>
    <source>
        <strain evidence="1">B-35</strain>
    </source>
</reference>
<evidence type="ECO:0000313" key="1">
    <source>
        <dbReference type="EMBL" id="UYP44157.1"/>
    </source>
</evidence>